<dbReference type="Gene3D" id="1.20.1280.50">
    <property type="match status" value="1"/>
</dbReference>
<dbReference type="InterPro" id="IPR036047">
    <property type="entry name" value="F-box-like_dom_sf"/>
</dbReference>
<evidence type="ECO:0000256" key="2">
    <source>
        <dbReference type="ARBA" id="ARBA00022786"/>
    </source>
</evidence>
<dbReference type="PANTHER" id="PTHR46550:SF1">
    <property type="entry name" value="F-BOX PROTEIN 3"/>
    <property type="match status" value="1"/>
</dbReference>
<dbReference type="EMBL" id="MDYQ01000353">
    <property type="protein sequence ID" value="PRP76059.1"/>
    <property type="molecule type" value="Genomic_DNA"/>
</dbReference>
<dbReference type="Proteomes" id="UP000241769">
    <property type="component" value="Unassembled WGS sequence"/>
</dbReference>
<accession>A0A2P6MWG8</accession>
<comment type="caution">
    <text evidence="4">The sequence shown here is derived from an EMBL/GenBank/DDBJ whole genome shotgun (WGS) entry which is preliminary data.</text>
</comment>
<sequence length="334" mass="38789">MATWNSLVQSRASKDIRRMRHRETPGNSTSLWAELFHSVKHVQLQDDTTGRHARRDEIHRDEDYDLSSLGALQVLPLELLDHVFSFLDYTSLCNLASVNRLFNSRADMDHFWRPLYTSSFENTVLREPVRDWKDEFIYTLLWDDEWNENHKSRNLLLKGEGKIAIDKGYEWSSIQIGRRSSQEFVQKSWRFRVLETVGLMIGFVEDNWTWSDSYPGTGYYGCSVRLPSTTPSSSKRANKNTYSIAYYEVFSRNDVIGMTLDTDKGEVKFVCNDEVRGVVHYDIDTHRPLVPICALCGPYSSIEVIHQMGSGKWMKQEEVLKREGLPAMLQSRPQ</sequence>
<name>A0A2P6MWG8_9EUKA</name>
<dbReference type="InterPro" id="IPR001810">
    <property type="entry name" value="F-box_dom"/>
</dbReference>
<dbReference type="InterPro" id="IPR013320">
    <property type="entry name" value="ConA-like_dom_sf"/>
</dbReference>
<dbReference type="Pfam" id="PF00622">
    <property type="entry name" value="SPRY"/>
    <property type="match status" value="1"/>
</dbReference>
<dbReference type="SUPFAM" id="SSF81383">
    <property type="entry name" value="F-box domain"/>
    <property type="match status" value="1"/>
</dbReference>
<dbReference type="PANTHER" id="PTHR46550">
    <property type="entry name" value="F-BOX ONLY PROTEIN 3"/>
    <property type="match status" value="1"/>
</dbReference>
<dbReference type="AlphaFoldDB" id="A0A2P6MWG8"/>
<dbReference type="Pfam" id="PF12937">
    <property type="entry name" value="F-box-like"/>
    <property type="match status" value="1"/>
</dbReference>
<comment type="pathway">
    <text evidence="1">Protein modification; protein ubiquitination.</text>
</comment>
<dbReference type="SUPFAM" id="SSF49899">
    <property type="entry name" value="Concanavalin A-like lectins/glucanases"/>
    <property type="match status" value="1"/>
</dbReference>
<dbReference type="OrthoDB" id="10257471at2759"/>
<feature type="domain" description="F-box" evidence="3">
    <location>
        <begin position="69"/>
        <end position="115"/>
    </location>
</feature>
<dbReference type="SMART" id="SM00256">
    <property type="entry name" value="FBOX"/>
    <property type="match status" value="1"/>
</dbReference>
<proteinExistence type="predicted"/>
<evidence type="ECO:0000313" key="4">
    <source>
        <dbReference type="EMBL" id="PRP76059.1"/>
    </source>
</evidence>
<dbReference type="InterPro" id="IPR043136">
    <property type="entry name" value="B30.2/SPRY_sf"/>
</dbReference>
<reference evidence="4 5" key="1">
    <citation type="journal article" date="2018" name="Genome Biol. Evol.">
        <title>Multiple Roots of Fruiting Body Formation in Amoebozoa.</title>
        <authorList>
            <person name="Hillmann F."/>
            <person name="Forbes G."/>
            <person name="Novohradska S."/>
            <person name="Ferling I."/>
            <person name="Riege K."/>
            <person name="Groth M."/>
            <person name="Westermann M."/>
            <person name="Marz M."/>
            <person name="Spaller T."/>
            <person name="Winckler T."/>
            <person name="Schaap P."/>
            <person name="Glockner G."/>
        </authorList>
    </citation>
    <scope>NUCLEOTIDE SEQUENCE [LARGE SCALE GENOMIC DNA]</scope>
    <source>
        <strain evidence="4 5">Jena</strain>
    </source>
</reference>
<evidence type="ECO:0000259" key="3">
    <source>
        <dbReference type="PROSITE" id="PS50181"/>
    </source>
</evidence>
<dbReference type="GO" id="GO:0005737">
    <property type="term" value="C:cytoplasm"/>
    <property type="evidence" value="ECO:0007669"/>
    <property type="project" value="TreeGrafter"/>
</dbReference>
<dbReference type="Gene3D" id="2.60.120.920">
    <property type="match status" value="1"/>
</dbReference>
<organism evidence="4 5">
    <name type="scientific">Planoprotostelium fungivorum</name>
    <dbReference type="NCBI Taxonomy" id="1890364"/>
    <lineage>
        <taxon>Eukaryota</taxon>
        <taxon>Amoebozoa</taxon>
        <taxon>Evosea</taxon>
        <taxon>Variosea</taxon>
        <taxon>Cavosteliida</taxon>
        <taxon>Cavosteliaceae</taxon>
        <taxon>Planoprotostelium</taxon>
    </lineage>
</organism>
<dbReference type="InterPro" id="IPR003877">
    <property type="entry name" value="SPRY_dom"/>
</dbReference>
<dbReference type="InterPro" id="IPR052121">
    <property type="entry name" value="F-box_SCF_Substrate_Recog"/>
</dbReference>
<dbReference type="PROSITE" id="PS50181">
    <property type="entry name" value="FBOX"/>
    <property type="match status" value="1"/>
</dbReference>
<gene>
    <name evidence="4" type="ORF">PROFUN_01775</name>
</gene>
<keyword evidence="2" id="KW-0833">Ubl conjugation pathway</keyword>
<keyword evidence="5" id="KW-1185">Reference proteome</keyword>
<dbReference type="InParanoid" id="A0A2P6MWG8"/>
<protein>
    <recommendedName>
        <fullName evidence="3">F-box domain-containing protein</fullName>
    </recommendedName>
</protein>
<evidence type="ECO:0000313" key="5">
    <source>
        <dbReference type="Proteomes" id="UP000241769"/>
    </source>
</evidence>
<evidence type="ECO:0000256" key="1">
    <source>
        <dbReference type="ARBA" id="ARBA00004906"/>
    </source>
</evidence>